<name>A0A4Y2DWT9_ARAVE</name>
<sequence length="196" mass="22701">MAHGKVQWSSELPSIFLEFRATKKKDLEATTAEMVYGASIRLPGEFLSPTTDNPDSSTFVGKLKEVMQRLLPPKTQHHGQHTVFISKDLNSCNHVFLRREALRKRLQPPYEGPFKVLHRSEKIFKINKNWKELTVNIYRVKTAYVLRDSTRLPASESPTPQENLQRDRISETPARTTRPEIVTLSGRRLRFNLRYA</sequence>
<keyword evidence="3" id="KW-1185">Reference proteome</keyword>
<evidence type="ECO:0000256" key="1">
    <source>
        <dbReference type="SAM" id="MobiDB-lite"/>
    </source>
</evidence>
<dbReference type="PANTHER" id="PTHR38681">
    <property type="entry name" value="RETROVIRUS-RELATED POL POLYPROTEIN FROM TRANSPOSON 412-LIKE PROTEIN-RELATED"/>
    <property type="match status" value="1"/>
</dbReference>
<accession>A0A4Y2DWT9</accession>
<protein>
    <submittedName>
        <fullName evidence="2">Uncharacterized protein</fullName>
    </submittedName>
</protein>
<reference evidence="2 3" key="1">
    <citation type="journal article" date="2019" name="Sci. Rep.">
        <title>Orb-weaving spider Araneus ventricosus genome elucidates the spidroin gene catalogue.</title>
        <authorList>
            <person name="Kono N."/>
            <person name="Nakamura H."/>
            <person name="Ohtoshi R."/>
            <person name="Moran D.A.P."/>
            <person name="Shinohara A."/>
            <person name="Yoshida Y."/>
            <person name="Fujiwara M."/>
            <person name="Mori M."/>
            <person name="Tomita M."/>
            <person name="Arakawa K."/>
        </authorList>
    </citation>
    <scope>NUCLEOTIDE SEQUENCE [LARGE SCALE GENOMIC DNA]</scope>
</reference>
<dbReference type="Proteomes" id="UP000499080">
    <property type="component" value="Unassembled WGS sequence"/>
</dbReference>
<dbReference type="EMBL" id="BGPR01000443">
    <property type="protein sequence ID" value="GBM20529.1"/>
    <property type="molecule type" value="Genomic_DNA"/>
</dbReference>
<dbReference type="AlphaFoldDB" id="A0A4Y2DWT9"/>
<evidence type="ECO:0000313" key="3">
    <source>
        <dbReference type="Proteomes" id="UP000499080"/>
    </source>
</evidence>
<dbReference type="OrthoDB" id="6425810at2759"/>
<comment type="caution">
    <text evidence="2">The sequence shown here is derived from an EMBL/GenBank/DDBJ whole genome shotgun (WGS) entry which is preliminary data.</text>
</comment>
<proteinExistence type="predicted"/>
<feature type="region of interest" description="Disordered" evidence="1">
    <location>
        <begin position="151"/>
        <end position="177"/>
    </location>
</feature>
<dbReference type="PANTHER" id="PTHR38681:SF1">
    <property type="entry name" value="RETROVIRUS-RELATED POL POLYPROTEIN FROM TRANSPOSON 412-LIKE PROTEIN"/>
    <property type="match status" value="1"/>
</dbReference>
<organism evidence="2 3">
    <name type="scientific">Araneus ventricosus</name>
    <name type="common">Orbweaver spider</name>
    <name type="synonym">Epeira ventricosa</name>
    <dbReference type="NCBI Taxonomy" id="182803"/>
    <lineage>
        <taxon>Eukaryota</taxon>
        <taxon>Metazoa</taxon>
        <taxon>Ecdysozoa</taxon>
        <taxon>Arthropoda</taxon>
        <taxon>Chelicerata</taxon>
        <taxon>Arachnida</taxon>
        <taxon>Araneae</taxon>
        <taxon>Araneomorphae</taxon>
        <taxon>Entelegynae</taxon>
        <taxon>Araneoidea</taxon>
        <taxon>Araneidae</taxon>
        <taxon>Araneus</taxon>
    </lineage>
</organism>
<evidence type="ECO:0000313" key="2">
    <source>
        <dbReference type="EMBL" id="GBM20529.1"/>
    </source>
</evidence>
<gene>
    <name evidence="2" type="ORF">AVEN_61064_1</name>
</gene>